<sequence>MMMNNLVEAIDNEARTLPPEFQREVLDFIGYLHAKSERESDPAWLERAWGAAPDFPDRLQQLQLSDLQGL</sequence>
<accession>A0ACD5IKP0</accession>
<proteinExistence type="predicted"/>
<evidence type="ECO:0000313" key="1">
    <source>
        <dbReference type="EMBL" id="XRP73596.1"/>
    </source>
</evidence>
<gene>
    <name evidence="1" type="ORF">HF292_002840</name>
</gene>
<name>A0ACD5IKP0_9PROT</name>
<organism evidence="1 2">
    <name type="scientific">Acidithiobacillus ferruginosus</name>
    <dbReference type="NCBI Taxonomy" id="3063951"/>
    <lineage>
        <taxon>Bacteria</taxon>
        <taxon>Pseudomonadati</taxon>
        <taxon>Pseudomonadota</taxon>
        <taxon>Acidithiobacillia</taxon>
        <taxon>Acidithiobacillales</taxon>
        <taxon>Acidithiobacillaceae</taxon>
        <taxon>Acidithiobacillus</taxon>
    </lineage>
</organism>
<dbReference type="EMBL" id="CP130946">
    <property type="protein sequence ID" value="XRP73596.1"/>
    <property type="molecule type" value="Genomic_DNA"/>
</dbReference>
<protein>
    <submittedName>
        <fullName evidence="1">Uncharacterized protein</fullName>
    </submittedName>
</protein>
<dbReference type="Proteomes" id="UP001196097">
    <property type="component" value="Chromosome"/>
</dbReference>
<reference evidence="1 2" key="1">
    <citation type="journal article" date="2021" name="ISME J.">
        <title>Genomic evolution of the class Acidithiobacillia: deep-branching Proteobacteria living in extreme acidic conditions.</title>
        <authorList>
            <person name="Moya-Beltran A."/>
            <person name="Beard S."/>
            <person name="Rojas-Villalobos C."/>
            <person name="Issotta F."/>
            <person name="Gallardo Y."/>
            <person name="Ulloa R."/>
            <person name="Giaveno A."/>
            <person name="Degli Esposti M."/>
            <person name="Johnson D.B."/>
            <person name="Quatrini R."/>
        </authorList>
    </citation>
    <scope>NUCLEOTIDE SEQUENCE [LARGE SCALE GENOMIC DNA]</scope>
    <source>
        <strain evidence="1 2">CF3</strain>
    </source>
</reference>
<evidence type="ECO:0000313" key="2">
    <source>
        <dbReference type="Proteomes" id="UP001196097"/>
    </source>
</evidence>
<keyword evidence="2" id="KW-1185">Reference proteome</keyword>